<protein>
    <submittedName>
        <fullName evidence="1">Uncharacterized protein</fullName>
    </submittedName>
</protein>
<keyword evidence="2" id="KW-1185">Reference proteome</keyword>
<reference evidence="1 2" key="1">
    <citation type="submission" date="2022-03" db="EMBL/GenBank/DDBJ databases">
        <title>Novel taxa within the pig intestine.</title>
        <authorList>
            <person name="Wylensek D."/>
            <person name="Bishof K."/>
            <person name="Afrizal A."/>
            <person name="Clavel T."/>
        </authorList>
    </citation>
    <scope>NUCLEOTIDE SEQUENCE [LARGE SCALE GENOMIC DNA]</scope>
    <source>
        <strain evidence="1 2">CLA-KB-P133</strain>
    </source>
</reference>
<evidence type="ECO:0000313" key="2">
    <source>
        <dbReference type="Proteomes" id="UP001286174"/>
    </source>
</evidence>
<accession>A0AB35U8S3</accession>
<name>A0AB35U8S3_9FIRM</name>
<dbReference type="InterPro" id="IPR046610">
    <property type="entry name" value="DUF6669"/>
</dbReference>
<dbReference type="EMBL" id="JALBUR010000015">
    <property type="protein sequence ID" value="MDX8419864.1"/>
    <property type="molecule type" value="Genomic_DNA"/>
</dbReference>
<organism evidence="1 2">
    <name type="scientific">Grylomicrobium aquisgranensis</name>
    <dbReference type="NCBI Taxonomy" id="2926318"/>
    <lineage>
        <taxon>Bacteria</taxon>
        <taxon>Bacillati</taxon>
        <taxon>Bacillota</taxon>
        <taxon>Erysipelotrichia</taxon>
        <taxon>Erysipelotrichales</taxon>
        <taxon>Erysipelotrichaceae</taxon>
        <taxon>Grylomicrobium</taxon>
    </lineage>
</organism>
<dbReference type="RefSeq" id="WP_370596137.1">
    <property type="nucleotide sequence ID" value="NZ_JALBUR010000015.1"/>
</dbReference>
<evidence type="ECO:0000313" key="1">
    <source>
        <dbReference type="EMBL" id="MDX8419864.1"/>
    </source>
</evidence>
<sequence length="151" mass="17450">MKDLLSFQSTVPRNYQGTISYEYCLEKPLRQLEITLSYNHEKIQDPAAYLQKYRIFLANRLEAYLGRHPSDIDLRQAMDHMKTEIQFALFMNGRFVCNIHKPGKTKKMVITSSPQNEGTVVKEIRGQIRIVVNVFAAIEDDTVITLQVKGE</sequence>
<dbReference type="AlphaFoldDB" id="A0AB35U8S3"/>
<dbReference type="Proteomes" id="UP001286174">
    <property type="component" value="Unassembled WGS sequence"/>
</dbReference>
<comment type="caution">
    <text evidence="1">The sequence shown here is derived from an EMBL/GenBank/DDBJ whole genome shotgun (WGS) entry which is preliminary data.</text>
</comment>
<dbReference type="Pfam" id="PF20374">
    <property type="entry name" value="DUF6669"/>
    <property type="match status" value="1"/>
</dbReference>
<proteinExistence type="predicted"/>
<gene>
    <name evidence="1" type="ORF">MOZ60_07125</name>
</gene>